<evidence type="ECO:0000313" key="4">
    <source>
        <dbReference type="EMBL" id="CAB3407748.1"/>
    </source>
</evidence>
<feature type="region of interest" description="Disordered" evidence="2">
    <location>
        <begin position="444"/>
        <end position="478"/>
    </location>
</feature>
<comment type="caution">
    <text evidence="4">The sequence shown here is derived from an EMBL/GenBank/DDBJ whole genome shotgun (WGS) entry which is preliminary data.</text>
</comment>
<dbReference type="PANTHER" id="PTHR11733:SF167">
    <property type="entry name" value="FI17812P1-RELATED"/>
    <property type="match status" value="1"/>
</dbReference>
<dbReference type="PANTHER" id="PTHR11733">
    <property type="entry name" value="ZINC METALLOPROTEASE FAMILY M13 NEPRILYSIN-RELATED"/>
    <property type="match status" value="1"/>
</dbReference>
<protein>
    <recommendedName>
        <fullName evidence="3">Peptidase M13 C-terminal domain-containing protein</fullName>
    </recommendedName>
</protein>
<dbReference type="InterPro" id="IPR000718">
    <property type="entry name" value="Peptidase_M13"/>
</dbReference>
<proteinExistence type="inferred from homology"/>
<organism evidence="4 5">
    <name type="scientific">Caenorhabditis bovis</name>
    <dbReference type="NCBI Taxonomy" id="2654633"/>
    <lineage>
        <taxon>Eukaryota</taxon>
        <taxon>Metazoa</taxon>
        <taxon>Ecdysozoa</taxon>
        <taxon>Nematoda</taxon>
        <taxon>Chromadorea</taxon>
        <taxon>Rhabditida</taxon>
        <taxon>Rhabditina</taxon>
        <taxon>Rhabditomorpha</taxon>
        <taxon>Rhabditoidea</taxon>
        <taxon>Rhabditidae</taxon>
        <taxon>Peloderinae</taxon>
        <taxon>Caenorhabditis</taxon>
    </lineage>
</organism>
<feature type="domain" description="Peptidase M13 C-terminal" evidence="3">
    <location>
        <begin position="284"/>
        <end position="454"/>
    </location>
</feature>
<feature type="compositionally biased region" description="Polar residues" evidence="2">
    <location>
        <begin position="451"/>
        <end position="465"/>
    </location>
</feature>
<dbReference type="Proteomes" id="UP000494206">
    <property type="component" value="Unassembled WGS sequence"/>
</dbReference>
<comment type="similarity">
    <text evidence="1">Belongs to the peptidase M13 family.</text>
</comment>
<dbReference type="GO" id="GO:0005886">
    <property type="term" value="C:plasma membrane"/>
    <property type="evidence" value="ECO:0007669"/>
    <property type="project" value="TreeGrafter"/>
</dbReference>
<dbReference type="Gene3D" id="3.40.390.10">
    <property type="entry name" value="Collagenase (Catalytic Domain)"/>
    <property type="match status" value="1"/>
</dbReference>
<reference evidence="4 5" key="1">
    <citation type="submission" date="2020-04" db="EMBL/GenBank/DDBJ databases">
        <authorList>
            <person name="Laetsch R D."/>
            <person name="Stevens L."/>
            <person name="Kumar S."/>
            <person name="Blaxter L. M."/>
        </authorList>
    </citation>
    <scope>NUCLEOTIDE SEQUENCE [LARGE SCALE GENOMIC DNA]</scope>
</reference>
<gene>
    <name evidence="4" type="ORF">CBOVIS_LOCUS9626</name>
</gene>
<dbReference type="EMBL" id="CADEPM010000006">
    <property type="protein sequence ID" value="CAB3407748.1"/>
    <property type="molecule type" value="Genomic_DNA"/>
</dbReference>
<keyword evidence="5" id="KW-1185">Reference proteome</keyword>
<dbReference type="SUPFAM" id="SSF55486">
    <property type="entry name" value="Metalloproteases ('zincins'), catalytic domain"/>
    <property type="match status" value="1"/>
</dbReference>
<name>A0A8S1F6H0_9PELO</name>
<dbReference type="GO" id="GO:0016485">
    <property type="term" value="P:protein processing"/>
    <property type="evidence" value="ECO:0007669"/>
    <property type="project" value="TreeGrafter"/>
</dbReference>
<dbReference type="InterPro" id="IPR018497">
    <property type="entry name" value="Peptidase_M13_C"/>
</dbReference>
<accession>A0A8S1F6H0</accession>
<dbReference type="AlphaFoldDB" id="A0A8S1F6H0"/>
<dbReference type="PROSITE" id="PS51885">
    <property type="entry name" value="NEPRILYSIN"/>
    <property type="match status" value="1"/>
</dbReference>
<dbReference type="GO" id="GO:0004222">
    <property type="term" value="F:metalloendopeptidase activity"/>
    <property type="evidence" value="ECO:0007669"/>
    <property type="project" value="InterPro"/>
</dbReference>
<dbReference type="OrthoDB" id="5866043at2759"/>
<evidence type="ECO:0000259" key="3">
    <source>
        <dbReference type="Pfam" id="PF01431"/>
    </source>
</evidence>
<evidence type="ECO:0000313" key="5">
    <source>
        <dbReference type="Proteomes" id="UP000494206"/>
    </source>
</evidence>
<evidence type="ECO:0000256" key="1">
    <source>
        <dbReference type="ARBA" id="ARBA00007357"/>
    </source>
</evidence>
<evidence type="ECO:0000256" key="2">
    <source>
        <dbReference type="SAM" id="MobiDB-lite"/>
    </source>
</evidence>
<dbReference type="InterPro" id="IPR024079">
    <property type="entry name" value="MetalloPept_cat_dom_sf"/>
</dbReference>
<dbReference type="Pfam" id="PF01431">
    <property type="entry name" value="Peptidase_M13"/>
    <property type="match status" value="1"/>
</dbReference>
<sequence>MYRIILLLAGIHVNPISNGIIPKSHLTYDIVMQHLMSYVNHSIDPCDDFYAHVCPPEDVNFYVNLDEAFQFANSYTELDYVNESDVLSDLQFEDFERYSEKDLVELCNQDLESFLKTIVISRYFVENNYTRIEFSDNCTIMAPMLNEIRMEYIAETSFSFFRNIYKHLRRHRTIQRIYGSPTKADQLFEDLRKELDVILEETPWIKTYNAMEKYKKQLEIMQYYTLGYSKEAVEKQLKKALPELKKFTENEIKRNNITQFIALGYDAMFLSNISDNRLISIYQFYLLELSNHVNYQYGTFGFILAHEIMHSFVFDEDDRSPLKNYSTKNAHCILSQHSKTCQMFPEAKCSTTNRTFEEDAADLMGFRLIYRLFQKAKHMEQRKTYFGYGEPIDNEKLFFYSMAIASCREHPKKENTKDVHSGIYARILMMLAQSDEFAKAFKCKKTDRMSPASTMKAQGSETSSDPPKKVPKGTEILS</sequence>